<sequence length="38" mass="4362">MGESGELTAFAAMAKYDYYTHNKTVNCVVSGDLIWRRY</sequence>
<organism evidence="1 2">
    <name type="scientific">Chromohalobacter canadensis</name>
    <dbReference type="NCBI Taxonomy" id="141389"/>
    <lineage>
        <taxon>Bacteria</taxon>
        <taxon>Pseudomonadati</taxon>
        <taxon>Pseudomonadota</taxon>
        <taxon>Gammaproteobacteria</taxon>
        <taxon>Oceanospirillales</taxon>
        <taxon>Halomonadaceae</taxon>
        <taxon>Chromohalobacter</taxon>
    </lineage>
</organism>
<dbReference type="Proteomes" id="UP000219023">
    <property type="component" value="Unassembled WGS sequence"/>
</dbReference>
<protein>
    <submittedName>
        <fullName evidence="1">Uncharacterized protein</fullName>
    </submittedName>
</protein>
<evidence type="ECO:0000313" key="2">
    <source>
        <dbReference type="Proteomes" id="UP000219023"/>
    </source>
</evidence>
<reference evidence="1 2" key="1">
    <citation type="submission" date="2017-08" db="EMBL/GenBank/DDBJ databases">
        <authorList>
            <person name="de Groot N.N."/>
        </authorList>
    </citation>
    <scope>NUCLEOTIDE SEQUENCE [LARGE SCALE GENOMIC DNA]</scope>
    <source>
        <strain evidence="1 2">USBA 855</strain>
    </source>
</reference>
<accession>A0A285VQA7</accession>
<evidence type="ECO:0000313" key="1">
    <source>
        <dbReference type="EMBL" id="SOC56250.1"/>
    </source>
</evidence>
<proteinExistence type="predicted"/>
<dbReference type="AlphaFoldDB" id="A0A285VQA7"/>
<dbReference type="EMBL" id="OBQJ01000006">
    <property type="protein sequence ID" value="SOC56250.1"/>
    <property type="molecule type" value="Genomic_DNA"/>
</dbReference>
<name>A0A285VQA7_9GAMM</name>
<gene>
    <name evidence="1" type="ORF">SAMN05421509_106242</name>
</gene>